<organism evidence="1 2">
    <name type="scientific">Parascaris equorum</name>
    <name type="common">Equine roundworm</name>
    <dbReference type="NCBI Taxonomy" id="6256"/>
    <lineage>
        <taxon>Eukaryota</taxon>
        <taxon>Metazoa</taxon>
        <taxon>Ecdysozoa</taxon>
        <taxon>Nematoda</taxon>
        <taxon>Chromadorea</taxon>
        <taxon>Rhabditida</taxon>
        <taxon>Spirurina</taxon>
        <taxon>Ascaridomorpha</taxon>
        <taxon>Ascaridoidea</taxon>
        <taxon>Ascarididae</taxon>
        <taxon>Parascaris</taxon>
    </lineage>
</organism>
<dbReference type="AlphaFoldDB" id="A0A914RXG4"/>
<evidence type="ECO:0000313" key="1">
    <source>
        <dbReference type="Proteomes" id="UP000887564"/>
    </source>
</evidence>
<reference evidence="2" key="1">
    <citation type="submission" date="2022-11" db="UniProtKB">
        <authorList>
            <consortium name="WormBaseParasite"/>
        </authorList>
    </citation>
    <scope>IDENTIFICATION</scope>
</reference>
<dbReference type="WBParaSite" id="PEQ_0001101801-mRNA-1">
    <property type="protein sequence ID" value="PEQ_0001101801-mRNA-1"/>
    <property type="gene ID" value="PEQ_0001101801"/>
</dbReference>
<accession>A0A914RXG4</accession>
<protein>
    <submittedName>
        <fullName evidence="2">Uncharacterized protein</fullName>
    </submittedName>
</protein>
<keyword evidence="1" id="KW-1185">Reference proteome</keyword>
<sequence length="80" mass="9241">MQFVDSLEGRGYRSMLSVEKLPLLDAKDVREDSIFAIPSEYGYVAPRIVFISMDFSHLLDRATRRVDPMVNLFDFQILVV</sequence>
<proteinExistence type="predicted"/>
<evidence type="ECO:0000313" key="2">
    <source>
        <dbReference type="WBParaSite" id="PEQ_0001101801-mRNA-1"/>
    </source>
</evidence>
<dbReference type="Proteomes" id="UP000887564">
    <property type="component" value="Unplaced"/>
</dbReference>
<name>A0A914RXG4_PAREQ</name>